<accession>A0ABV4TNC5</accession>
<sequence>MKHIKRKFVSEYQMTDDAYEFALKQLPKFPTTGLSIPKEKVAHVITDDKKFIQCFTYIINGTPIPIPEPNPVVIYFSNAQGFLSSIEEFRANLFSEIKKPIYEIGEVQNLMFGFYSVVTSFVSSLSNSIEAFVNSKIPKELIIDNPRWKKKKMNKYEILRHLSLEEKLKHPLNQVMSRNFMSRKEYVEIKKLVELRNDITHAKSDIDHNVNYYEKLYIDTLDFDYISTIEAAKSLINFYEPNLIEPCNCGKKH</sequence>
<name>A0ABV4TNC5_9FLAO</name>
<evidence type="ECO:0000313" key="2">
    <source>
        <dbReference type="Proteomes" id="UP001574170"/>
    </source>
</evidence>
<dbReference type="Proteomes" id="UP001574170">
    <property type="component" value="Unassembled WGS sequence"/>
</dbReference>
<proteinExistence type="predicted"/>
<dbReference type="EMBL" id="JBCFQK010000014">
    <property type="protein sequence ID" value="MFA9194842.1"/>
    <property type="molecule type" value="Genomic_DNA"/>
</dbReference>
<organism evidence="1 2">
    <name type="scientific">Flavobacterium magnesitis</name>
    <dbReference type="NCBI Taxonomy" id="3138077"/>
    <lineage>
        <taxon>Bacteria</taxon>
        <taxon>Pseudomonadati</taxon>
        <taxon>Bacteroidota</taxon>
        <taxon>Flavobacteriia</taxon>
        <taxon>Flavobacteriales</taxon>
        <taxon>Flavobacteriaceae</taxon>
        <taxon>Flavobacterium</taxon>
    </lineage>
</organism>
<comment type="caution">
    <text evidence="1">The sequence shown here is derived from an EMBL/GenBank/DDBJ whole genome shotgun (WGS) entry which is preliminary data.</text>
</comment>
<keyword evidence="2" id="KW-1185">Reference proteome</keyword>
<gene>
    <name evidence="1" type="ORF">AAGV33_10515</name>
</gene>
<dbReference type="RefSeq" id="WP_373391983.1">
    <property type="nucleotide sequence ID" value="NZ_JBCFQK010000014.1"/>
</dbReference>
<evidence type="ECO:0008006" key="3">
    <source>
        <dbReference type="Google" id="ProtNLM"/>
    </source>
</evidence>
<evidence type="ECO:0000313" key="1">
    <source>
        <dbReference type="EMBL" id="MFA9194842.1"/>
    </source>
</evidence>
<protein>
    <recommendedName>
        <fullName evidence="3">RiboL-PSP-HEPN domain-containing protein</fullName>
    </recommendedName>
</protein>
<reference evidence="1 2" key="1">
    <citation type="submission" date="2024-04" db="EMBL/GenBank/DDBJ databases">
        <title>New Clade of Flavobacterium.</title>
        <authorList>
            <person name="Matos L."/>
            <person name="Proenca D.N."/>
            <person name="Fransisco R.M."/>
            <person name="Chung A.P."/>
            <person name="Maccario L."/>
            <person name="Sorensen S.J."/>
            <person name="Morais P.V."/>
        </authorList>
    </citation>
    <scope>NUCLEOTIDE SEQUENCE [LARGE SCALE GENOMIC DNA]</scope>
    <source>
        <strain evidence="1 2">FBOR7N2.3</strain>
    </source>
</reference>